<dbReference type="OrthoDB" id="408320at2759"/>
<proteinExistence type="inferred from homology"/>
<dbReference type="InterPro" id="IPR008979">
    <property type="entry name" value="Galactose-bd-like_sf"/>
</dbReference>
<dbReference type="GO" id="GO:0009341">
    <property type="term" value="C:beta-galactosidase complex"/>
    <property type="evidence" value="ECO:0007669"/>
    <property type="project" value="TreeGrafter"/>
</dbReference>
<evidence type="ECO:0000313" key="8">
    <source>
        <dbReference type="Proteomes" id="UP000011083"/>
    </source>
</evidence>
<dbReference type="Proteomes" id="UP000011083">
    <property type="component" value="Unassembled WGS sequence"/>
</dbReference>
<keyword evidence="8" id="KW-1185">Reference proteome</keyword>
<sequence length="271" mass="30504">MERLAIEEDWNNPAVVHRGREKARAWLPPHTDARSALRSVDPRYVLHATRGTSSPYVPSDHVLCLDGRHWKFKRALNASLAPEPAHHPFAHAGAGEGWADVEVPSNWQLELLGRLPGHPTSEGNRDVPVYTNIKYPFDPVSPPRAPQDNFVGTYAVSFSLPPAWLAEGPGGRDDVFLRFEAVRSAFHVWVNGHAVGYAQDSFTPKEFSIGGYVRPTDNVLFVRVYRWSVGSYLEDQDFWDLSGIVRSVCVHRVPPVHLRDVTIRTDFTDPR</sequence>
<organism evidence="7 8">
    <name type="scientific">Acanthamoeba castellanii (strain ATCC 30010 / Neff)</name>
    <dbReference type="NCBI Taxonomy" id="1257118"/>
    <lineage>
        <taxon>Eukaryota</taxon>
        <taxon>Amoebozoa</taxon>
        <taxon>Discosea</taxon>
        <taxon>Longamoebia</taxon>
        <taxon>Centramoebida</taxon>
        <taxon>Acanthamoebidae</taxon>
        <taxon>Acanthamoeba</taxon>
    </lineage>
</organism>
<evidence type="ECO:0000313" key="7">
    <source>
        <dbReference type="EMBL" id="ELR19733.1"/>
    </source>
</evidence>
<dbReference type="GO" id="GO:0004565">
    <property type="term" value="F:beta-galactosidase activity"/>
    <property type="evidence" value="ECO:0007669"/>
    <property type="project" value="UniProtKB-EC"/>
</dbReference>
<dbReference type="EC" id="3.2.1.23" evidence="3"/>
<dbReference type="EMBL" id="KB007932">
    <property type="protein sequence ID" value="ELR19733.1"/>
    <property type="molecule type" value="Genomic_DNA"/>
</dbReference>
<name>L8H4S5_ACACF</name>
<evidence type="ECO:0000256" key="1">
    <source>
        <dbReference type="ARBA" id="ARBA00001412"/>
    </source>
</evidence>
<dbReference type="SUPFAM" id="SSF49785">
    <property type="entry name" value="Galactose-binding domain-like"/>
    <property type="match status" value="1"/>
</dbReference>
<protein>
    <recommendedName>
        <fullName evidence="3">beta-galactosidase</fullName>
        <ecNumber evidence="3">3.2.1.23</ecNumber>
    </recommendedName>
</protein>
<dbReference type="VEuPathDB" id="AmoebaDB:ACA1_200400"/>
<dbReference type="PANTHER" id="PTHR46323">
    <property type="entry name" value="BETA-GALACTOSIDASE"/>
    <property type="match status" value="1"/>
</dbReference>
<comment type="similarity">
    <text evidence="2">Belongs to the glycosyl hydrolase 2 family.</text>
</comment>
<dbReference type="KEGG" id="acan:ACA1_200400"/>
<comment type="catalytic activity">
    <reaction evidence="1">
        <text>Hydrolysis of terminal non-reducing beta-D-galactose residues in beta-D-galactosides.</text>
        <dbReference type="EC" id="3.2.1.23"/>
    </reaction>
</comment>
<evidence type="ECO:0000256" key="4">
    <source>
        <dbReference type="ARBA" id="ARBA00022801"/>
    </source>
</evidence>
<dbReference type="AlphaFoldDB" id="L8H4S5"/>
<evidence type="ECO:0000256" key="3">
    <source>
        <dbReference type="ARBA" id="ARBA00012756"/>
    </source>
</evidence>
<evidence type="ECO:0000259" key="6">
    <source>
        <dbReference type="Pfam" id="PF02837"/>
    </source>
</evidence>
<accession>L8H4S5</accession>
<dbReference type="Pfam" id="PF02837">
    <property type="entry name" value="Glyco_hydro_2_N"/>
    <property type="match status" value="1"/>
</dbReference>
<dbReference type="PANTHER" id="PTHR46323:SF2">
    <property type="entry name" value="BETA-GALACTOSIDASE"/>
    <property type="match status" value="1"/>
</dbReference>
<dbReference type="GO" id="GO:0005990">
    <property type="term" value="P:lactose catabolic process"/>
    <property type="evidence" value="ECO:0007669"/>
    <property type="project" value="TreeGrafter"/>
</dbReference>
<dbReference type="RefSeq" id="XP_004341825.1">
    <property type="nucleotide sequence ID" value="XM_004341777.1"/>
</dbReference>
<evidence type="ECO:0000256" key="2">
    <source>
        <dbReference type="ARBA" id="ARBA00007401"/>
    </source>
</evidence>
<dbReference type="InterPro" id="IPR050347">
    <property type="entry name" value="Bact_Beta-galactosidase"/>
</dbReference>
<keyword evidence="4 7" id="KW-0378">Hydrolase</keyword>
<keyword evidence="5" id="KW-0326">Glycosidase</keyword>
<gene>
    <name evidence="7" type="ORF">ACA1_200400</name>
</gene>
<dbReference type="GeneID" id="14920563"/>
<dbReference type="STRING" id="1257118.L8H4S5"/>
<reference evidence="7 8" key="1">
    <citation type="journal article" date="2013" name="Genome Biol.">
        <title>Genome of Acanthamoeba castellanii highlights extensive lateral gene transfer and early evolution of tyrosine kinase signaling.</title>
        <authorList>
            <person name="Clarke M."/>
            <person name="Lohan A.J."/>
            <person name="Liu B."/>
            <person name="Lagkouvardos I."/>
            <person name="Roy S."/>
            <person name="Zafar N."/>
            <person name="Bertelli C."/>
            <person name="Schilde C."/>
            <person name="Kianianmomeni A."/>
            <person name="Burglin T.R."/>
            <person name="Frech C."/>
            <person name="Turcotte B."/>
            <person name="Kopec K.O."/>
            <person name="Synnott J.M."/>
            <person name="Choo C."/>
            <person name="Paponov I."/>
            <person name="Finkler A."/>
            <person name="Soon Heng Tan C."/>
            <person name="Hutchins A.P."/>
            <person name="Weinmeier T."/>
            <person name="Rattei T."/>
            <person name="Chu J.S."/>
            <person name="Gimenez G."/>
            <person name="Irimia M."/>
            <person name="Rigden D.J."/>
            <person name="Fitzpatrick D.A."/>
            <person name="Lorenzo-Morales J."/>
            <person name="Bateman A."/>
            <person name="Chiu C.H."/>
            <person name="Tang P."/>
            <person name="Hegemann P."/>
            <person name="Fromm H."/>
            <person name="Raoult D."/>
            <person name="Greub G."/>
            <person name="Miranda-Saavedra D."/>
            <person name="Chen N."/>
            <person name="Nash P."/>
            <person name="Ginger M.L."/>
            <person name="Horn M."/>
            <person name="Schaap P."/>
            <person name="Caler L."/>
            <person name="Loftus B."/>
        </authorList>
    </citation>
    <scope>NUCLEOTIDE SEQUENCE [LARGE SCALE GENOMIC DNA]</scope>
    <source>
        <strain evidence="7 8">Neff</strain>
    </source>
</reference>
<dbReference type="Gene3D" id="2.60.120.260">
    <property type="entry name" value="Galactose-binding domain-like"/>
    <property type="match status" value="1"/>
</dbReference>
<dbReference type="InterPro" id="IPR006104">
    <property type="entry name" value="Glyco_hydro_2_N"/>
</dbReference>
<feature type="domain" description="Glycosyl hydrolases family 2 sugar binding" evidence="6">
    <location>
        <begin position="99"/>
        <end position="254"/>
    </location>
</feature>
<evidence type="ECO:0000256" key="5">
    <source>
        <dbReference type="ARBA" id="ARBA00023295"/>
    </source>
</evidence>